<proteinExistence type="predicted"/>
<dbReference type="RefSeq" id="WP_156343479.1">
    <property type="nucleotide sequence ID" value="NZ_CACRTA010000047.1"/>
</dbReference>
<evidence type="ECO:0000313" key="3">
    <source>
        <dbReference type="EMBL" id="VYT45797.1"/>
    </source>
</evidence>
<dbReference type="Gene3D" id="1.10.287.1490">
    <property type="match status" value="1"/>
</dbReference>
<accession>A0A6N2WVR2</accession>
<sequence length="909" mass="97946">MNKKFLSAILFGALMVSSTGTFVSCKDYDDDIDNLQEQINKLATKEDMTSQIATLQAALTTAAKDASDALAKATAAETAAKAAGDAAAAAKAAADKAVADAKAEAIKAVQAEIETLKKEVEESTDAALKEMAEKVDAATKKVEDIVGKIADMVTSVELVASYSANPTGDELIFSTAIEKENVFSEGITNAITFTKGKQVQTGDKFVVRVSPTNAVLTPDMISLTNSQGQNLNEFLSVQKVEKYNGLLSRAAGNNGLWEVTVALKNYDEKAFSAVTETKVGNDTESILFAVQVNNTLSTAETREVISSYDLTLDWTEYVGEKSLNYFVDATNVKDIHNRFTKAEDGTNVTYQELAWKSDAATTIIPLDKVNTNVKVDNGDDRQTQKLYPAVQGEAIKIALSTADDKVTAPVNIRGIYVVLDKANAVESAPSELNAWNSYTYSGLNTVVEGTSTEITINSTTAINDVIGFRVYAVNFDGTLVDPDGKAFYVQLGNAATDWNATATTVTALNPTDKAVTATQSDKVAVSLTKLTAPTAATWTTDKVNNVNPAFNAIFVDANNNVLYNTAAPNTFPADFSKVAKVYTVPTVDDWTKYEDNKTYNGTLTIKNASGHVLATMKVSMTKVLPTTIPAGFSVKTAQVTDGIYNCYMIPMNDANGIAWTAETATKGSMKMSEVFNYGTGAAANYNITFATSKKDGNKDVAVVVAGDKTLEVAKDYINNSVKHTTTVVYNYGKISSVKNSEGGYDDVTREAERFETIYNCIYNSTYTWAWATREQLGAPYTDKDGDGNYTTAMPSTKLTYGTDRLDFAADSFIFGTSAKDSRYSRLLSTPYESSLIITDATLTSDANGEEEYFDVIIDNNDKHITGFKATAKSSETNPTAAVPSTLTIKCKDMYGHDVIIKVAMTVNKR</sequence>
<feature type="chain" id="PRO_5026797601" description="Cell surface protein" evidence="2">
    <location>
        <begin position="24"/>
        <end position="909"/>
    </location>
</feature>
<dbReference type="PROSITE" id="PS51257">
    <property type="entry name" value="PROKAR_LIPOPROTEIN"/>
    <property type="match status" value="1"/>
</dbReference>
<keyword evidence="2" id="KW-0732">Signal</keyword>
<organism evidence="3">
    <name type="scientific">Phocaeicola vulgatus</name>
    <name type="common">Bacteroides vulgatus</name>
    <dbReference type="NCBI Taxonomy" id="821"/>
    <lineage>
        <taxon>Bacteria</taxon>
        <taxon>Pseudomonadati</taxon>
        <taxon>Bacteroidota</taxon>
        <taxon>Bacteroidia</taxon>
        <taxon>Bacteroidales</taxon>
        <taxon>Bacteroidaceae</taxon>
        <taxon>Phocaeicola</taxon>
    </lineage>
</organism>
<dbReference type="AlphaFoldDB" id="A0A6N2WVR2"/>
<dbReference type="EMBL" id="CACRTA010000047">
    <property type="protein sequence ID" value="VYT45797.1"/>
    <property type="molecule type" value="Genomic_DNA"/>
</dbReference>
<evidence type="ECO:0008006" key="4">
    <source>
        <dbReference type="Google" id="ProtNLM"/>
    </source>
</evidence>
<name>A0A6N2WVR2_PHOVU</name>
<evidence type="ECO:0000256" key="2">
    <source>
        <dbReference type="SAM" id="SignalP"/>
    </source>
</evidence>
<reference evidence="3" key="1">
    <citation type="submission" date="2019-11" db="EMBL/GenBank/DDBJ databases">
        <authorList>
            <person name="Feng L."/>
        </authorList>
    </citation>
    <scope>NUCLEOTIDE SEQUENCE</scope>
    <source>
        <strain evidence="3">BvulgatusLFYP11</strain>
    </source>
</reference>
<protein>
    <recommendedName>
        <fullName evidence="4">Cell surface protein</fullName>
    </recommendedName>
</protein>
<keyword evidence="1" id="KW-0175">Coiled coil</keyword>
<feature type="coiled-coil region" evidence="1">
    <location>
        <begin position="99"/>
        <end position="148"/>
    </location>
</feature>
<gene>
    <name evidence="3" type="ORF">BVLFYP11_04046</name>
</gene>
<evidence type="ECO:0000256" key="1">
    <source>
        <dbReference type="SAM" id="Coils"/>
    </source>
</evidence>
<feature type="signal peptide" evidence="2">
    <location>
        <begin position="1"/>
        <end position="23"/>
    </location>
</feature>